<dbReference type="PANTHER" id="PTHR42673">
    <property type="entry name" value="MALEYLACETOACETATE ISOMERASE"/>
    <property type="match status" value="1"/>
</dbReference>
<dbReference type="GO" id="GO:0006559">
    <property type="term" value="P:L-phenylalanine catabolic process"/>
    <property type="evidence" value="ECO:0007669"/>
    <property type="project" value="UniProtKB-KW"/>
</dbReference>
<evidence type="ECO:0000259" key="13">
    <source>
        <dbReference type="PROSITE" id="PS50405"/>
    </source>
</evidence>
<accession>A0AAD9N2X1</accession>
<reference evidence="14" key="1">
    <citation type="journal article" date="2023" name="Mol. Biol. Evol.">
        <title>Third-Generation Sequencing Reveals the Adaptive Role of the Epigenome in Three Deep-Sea Polychaetes.</title>
        <authorList>
            <person name="Perez M."/>
            <person name="Aroh O."/>
            <person name="Sun Y."/>
            <person name="Lan Y."/>
            <person name="Juniper S.K."/>
            <person name="Young C.R."/>
            <person name="Angers B."/>
            <person name="Qian P.Y."/>
        </authorList>
    </citation>
    <scope>NUCLEOTIDE SEQUENCE</scope>
    <source>
        <strain evidence="14">P08H-3</strain>
    </source>
</reference>
<dbReference type="SUPFAM" id="SSF52833">
    <property type="entry name" value="Thioredoxin-like"/>
    <property type="match status" value="1"/>
</dbReference>
<dbReference type="GO" id="GO:0005739">
    <property type="term" value="C:mitochondrion"/>
    <property type="evidence" value="ECO:0007669"/>
    <property type="project" value="TreeGrafter"/>
</dbReference>
<feature type="domain" description="GST N-terminal" evidence="12">
    <location>
        <begin position="2"/>
        <end position="85"/>
    </location>
</feature>
<comment type="similarity">
    <text evidence="5">Belongs to the GST superfamily. Zeta family.</text>
</comment>
<comment type="subcellular location">
    <subcellularLocation>
        <location evidence="3">Cytoplasm</location>
    </subcellularLocation>
</comment>
<comment type="catalytic activity">
    <reaction evidence="1">
        <text>4-maleylacetoacetate = 4-fumarylacetoacetate</text>
        <dbReference type="Rhea" id="RHEA:14817"/>
        <dbReference type="ChEBI" id="CHEBI:17105"/>
        <dbReference type="ChEBI" id="CHEBI:18034"/>
        <dbReference type="EC" id="5.2.1.2"/>
    </reaction>
</comment>
<evidence type="ECO:0000256" key="9">
    <source>
        <dbReference type="ARBA" id="ARBA00023232"/>
    </source>
</evidence>
<dbReference type="InterPro" id="IPR010987">
    <property type="entry name" value="Glutathione-S-Trfase_C-like"/>
</dbReference>
<keyword evidence="9" id="KW-0585">Phenylalanine catabolism</keyword>
<keyword evidence="8" id="KW-0828">Tyrosine catabolism</keyword>
<comment type="catalytic activity">
    <reaction evidence="11">
        <text>RX + glutathione = an S-substituted glutathione + a halide anion + H(+)</text>
        <dbReference type="Rhea" id="RHEA:16437"/>
        <dbReference type="ChEBI" id="CHEBI:15378"/>
        <dbReference type="ChEBI" id="CHEBI:16042"/>
        <dbReference type="ChEBI" id="CHEBI:17792"/>
        <dbReference type="ChEBI" id="CHEBI:57925"/>
        <dbReference type="ChEBI" id="CHEBI:90779"/>
        <dbReference type="EC" id="2.5.1.18"/>
    </reaction>
</comment>
<evidence type="ECO:0000256" key="3">
    <source>
        <dbReference type="ARBA" id="ARBA00004496"/>
    </source>
</evidence>
<dbReference type="PANTHER" id="PTHR42673:SF4">
    <property type="entry name" value="MALEYLACETOACETATE ISOMERASE"/>
    <property type="match status" value="1"/>
</dbReference>
<evidence type="ECO:0000256" key="4">
    <source>
        <dbReference type="ARBA" id="ARBA00004671"/>
    </source>
</evidence>
<dbReference type="PROSITE" id="PS50404">
    <property type="entry name" value="GST_NTER"/>
    <property type="match status" value="1"/>
</dbReference>
<dbReference type="InterPro" id="IPR040079">
    <property type="entry name" value="Glutathione_S-Trfase"/>
</dbReference>
<comment type="cofactor">
    <cofactor evidence="2">
        <name>glutathione</name>
        <dbReference type="ChEBI" id="CHEBI:57925"/>
    </cofactor>
</comment>
<sequence>MSKPVLYSYFRSSSAWRVRIALAYKGIDYEYRPVHLVKDGGQQNMEEYMILNPMAQVPTLIIDGITLTQSVPIIEYLDETRPQNKLLPEDPAQRAKVRAIAEMINSGIQPLQNLRVLNKLLILYTYLPLLAIEKVLQHTAGRFCVGDQLTLADVCLIPQIYGANRFKVDMSEFPTICKVNEELEKMDAVKAADAFIQPDCPEELRKK</sequence>
<dbReference type="InterPro" id="IPR005955">
    <property type="entry name" value="GST_Zeta"/>
</dbReference>
<evidence type="ECO:0000256" key="7">
    <source>
        <dbReference type="ARBA" id="ARBA00022679"/>
    </source>
</evidence>
<dbReference type="Proteomes" id="UP001208570">
    <property type="component" value="Unassembled WGS sequence"/>
</dbReference>
<dbReference type="GO" id="GO:0004364">
    <property type="term" value="F:glutathione transferase activity"/>
    <property type="evidence" value="ECO:0007669"/>
    <property type="project" value="UniProtKB-EC"/>
</dbReference>
<keyword evidence="7" id="KW-0808">Transferase</keyword>
<protein>
    <recommendedName>
        <fullName evidence="16">Maleylacetoacetate isomerase</fullName>
    </recommendedName>
</protein>
<dbReference type="InterPro" id="IPR036282">
    <property type="entry name" value="Glutathione-S-Trfase_C_sf"/>
</dbReference>
<dbReference type="InterPro" id="IPR004046">
    <property type="entry name" value="GST_C"/>
</dbReference>
<dbReference type="SUPFAM" id="SSF47616">
    <property type="entry name" value="GST C-terminal domain-like"/>
    <property type="match status" value="1"/>
</dbReference>
<dbReference type="CDD" id="cd03042">
    <property type="entry name" value="GST_N_Zeta"/>
    <property type="match status" value="1"/>
</dbReference>
<dbReference type="Pfam" id="PF02798">
    <property type="entry name" value="GST_N"/>
    <property type="match status" value="1"/>
</dbReference>
<feature type="domain" description="GST C-terminal" evidence="13">
    <location>
        <begin position="90"/>
        <end position="202"/>
    </location>
</feature>
<evidence type="ECO:0000256" key="6">
    <source>
        <dbReference type="ARBA" id="ARBA00022490"/>
    </source>
</evidence>
<name>A0AAD9N2X1_9ANNE</name>
<keyword evidence="15" id="KW-1185">Reference proteome</keyword>
<evidence type="ECO:0000256" key="10">
    <source>
        <dbReference type="ARBA" id="ARBA00023235"/>
    </source>
</evidence>
<evidence type="ECO:0000256" key="5">
    <source>
        <dbReference type="ARBA" id="ARBA00010007"/>
    </source>
</evidence>
<dbReference type="AlphaFoldDB" id="A0AAD9N2X1"/>
<evidence type="ECO:0000256" key="2">
    <source>
        <dbReference type="ARBA" id="ARBA00001955"/>
    </source>
</evidence>
<dbReference type="Pfam" id="PF00043">
    <property type="entry name" value="GST_C"/>
    <property type="match status" value="1"/>
</dbReference>
<dbReference type="FunFam" id="1.20.1050.10:FF:000010">
    <property type="entry name" value="Maleylacetoacetate isomerase isoform 1"/>
    <property type="match status" value="1"/>
</dbReference>
<evidence type="ECO:0000259" key="12">
    <source>
        <dbReference type="PROSITE" id="PS50404"/>
    </source>
</evidence>
<dbReference type="FunFam" id="3.40.30.10:FF:000041">
    <property type="entry name" value="Maleylacetoacetate isomerase isoform 1"/>
    <property type="match status" value="1"/>
</dbReference>
<evidence type="ECO:0000313" key="15">
    <source>
        <dbReference type="Proteomes" id="UP001208570"/>
    </source>
</evidence>
<dbReference type="PROSITE" id="PS51354">
    <property type="entry name" value="GLUTAREDOXIN_2"/>
    <property type="match status" value="1"/>
</dbReference>
<gene>
    <name evidence="14" type="ORF">LSH36_334g05026</name>
</gene>
<dbReference type="NCBIfam" id="TIGR01262">
    <property type="entry name" value="maiA"/>
    <property type="match status" value="1"/>
</dbReference>
<comment type="pathway">
    <text evidence="4">Amino-acid degradation; L-phenylalanine degradation; acetoacetate and fumarate from L-phenylalanine: step 5/6.</text>
</comment>
<keyword evidence="6" id="KW-0963">Cytoplasm</keyword>
<dbReference type="CDD" id="cd03191">
    <property type="entry name" value="GST_C_Zeta"/>
    <property type="match status" value="1"/>
</dbReference>
<dbReference type="InterPro" id="IPR004045">
    <property type="entry name" value="Glutathione_S-Trfase_N"/>
</dbReference>
<dbReference type="SFLD" id="SFLDS00019">
    <property type="entry name" value="Glutathione_Transferase_(cytos"/>
    <property type="match status" value="1"/>
</dbReference>
<dbReference type="GO" id="GO:0006749">
    <property type="term" value="P:glutathione metabolic process"/>
    <property type="evidence" value="ECO:0007669"/>
    <property type="project" value="TreeGrafter"/>
</dbReference>
<dbReference type="PROSITE" id="PS50405">
    <property type="entry name" value="GST_CTER"/>
    <property type="match status" value="1"/>
</dbReference>
<keyword evidence="10" id="KW-0413">Isomerase</keyword>
<evidence type="ECO:0000313" key="14">
    <source>
        <dbReference type="EMBL" id="KAK2152259.1"/>
    </source>
</evidence>
<dbReference type="InterPro" id="IPR036249">
    <property type="entry name" value="Thioredoxin-like_sf"/>
</dbReference>
<evidence type="ECO:0008006" key="16">
    <source>
        <dbReference type="Google" id="ProtNLM"/>
    </source>
</evidence>
<dbReference type="Gene3D" id="3.40.30.10">
    <property type="entry name" value="Glutaredoxin"/>
    <property type="match status" value="1"/>
</dbReference>
<dbReference type="SFLD" id="SFLDG00358">
    <property type="entry name" value="Main_(cytGST)"/>
    <property type="match status" value="1"/>
</dbReference>
<comment type="caution">
    <text evidence="14">The sequence shown here is derived from an EMBL/GenBank/DDBJ whole genome shotgun (WGS) entry which is preliminary data.</text>
</comment>
<dbReference type="Gene3D" id="1.20.1050.10">
    <property type="match status" value="2"/>
</dbReference>
<proteinExistence type="inferred from homology"/>
<evidence type="ECO:0000256" key="1">
    <source>
        <dbReference type="ARBA" id="ARBA00001622"/>
    </source>
</evidence>
<dbReference type="InterPro" id="IPR034330">
    <property type="entry name" value="GST_Zeta_C"/>
</dbReference>
<dbReference type="GO" id="GO:0016034">
    <property type="term" value="F:maleylacetoacetate isomerase activity"/>
    <property type="evidence" value="ECO:0007669"/>
    <property type="project" value="UniProtKB-EC"/>
</dbReference>
<evidence type="ECO:0000256" key="8">
    <source>
        <dbReference type="ARBA" id="ARBA00022878"/>
    </source>
</evidence>
<dbReference type="GO" id="GO:0006572">
    <property type="term" value="P:L-tyrosine catabolic process"/>
    <property type="evidence" value="ECO:0007669"/>
    <property type="project" value="UniProtKB-KW"/>
</dbReference>
<dbReference type="InterPro" id="IPR034333">
    <property type="entry name" value="GST_Zeta_N"/>
</dbReference>
<evidence type="ECO:0000256" key="11">
    <source>
        <dbReference type="ARBA" id="ARBA00047960"/>
    </source>
</evidence>
<organism evidence="14 15">
    <name type="scientific">Paralvinella palmiformis</name>
    <dbReference type="NCBI Taxonomy" id="53620"/>
    <lineage>
        <taxon>Eukaryota</taxon>
        <taxon>Metazoa</taxon>
        <taxon>Spiralia</taxon>
        <taxon>Lophotrochozoa</taxon>
        <taxon>Annelida</taxon>
        <taxon>Polychaeta</taxon>
        <taxon>Sedentaria</taxon>
        <taxon>Canalipalpata</taxon>
        <taxon>Terebellida</taxon>
        <taxon>Terebelliformia</taxon>
        <taxon>Alvinellidae</taxon>
        <taxon>Paralvinella</taxon>
    </lineage>
</organism>
<dbReference type="EMBL" id="JAODUP010000335">
    <property type="protein sequence ID" value="KAK2152259.1"/>
    <property type="molecule type" value="Genomic_DNA"/>
</dbReference>